<sequence>MKPEQFIREFGAEKAREVVEGAPEGTTHYDIPFEVYLRSTDFWNGSEWKAVDDFTIQDLELPPYVDIPDLKRLVDSLDLIKAYGGIESCKQSLYMLHELTEDPEPIREAVRDHESIYGGGDE</sequence>
<proteinExistence type="predicted"/>
<reference evidence="1" key="1">
    <citation type="submission" date="2022-04" db="EMBL/GenBank/DDBJ databases">
        <title>Emergence of ST220 Acinetobacter pittii strain in bloodstream infection, which co-producing chromosomal NDM-1 and OXA-820 carbapenemases.</title>
        <authorList>
            <person name="Tian C."/>
            <person name="Xing M."/>
            <person name="Fu L."/>
            <person name="Xia D."/>
        </authorList>
    </citation>
    <scope>NUCLEOTIDE SEQUENCE</scope>
    <source>
        <strain evidence="1">TCM</strain>
    </source>
</reference>
<evidence type="ECO:0000313" key="2">
    <source>
        <dbReference type="Proteomes" id="UP001055514"/>
    </source>
</evidence>
<accession>A0AAE9S860</accession>
<gene>
    <name evidence="1" type="ORF">MWH18_15845</name>
</gene>
<protein>
    <submittedName>
        <fullName evidence="1">Uncharacterized protein</fullName>
    </submittedName>
</protein>
<dbReference type="RefSeq" id="WP_126117701.1">
    <property type="nucleotide sequence ID" value="NZ_CP029610.1"/>
</dbReference>
<organism evidence="1 2">
    <name type="scientific">Acinetobacter pittii</name>
    <name type="common">Acinetobacter genomosp. 3</name>
    <dbReference type="NCBI Taxonomy" id="48296"/>
    <lineage>
        <taxon>Bacteria</taxon>
        <taxon>Pseudomonadati</taxon>
        <taxon>Pseudomonadota</taxon>
        <taxon>Gammaproteobacteria</taxon>
        <taxon>Moraxellales</taxon>
        <taxon>Moraxellaceae</taxon>
        <taxon>Acinetobacter</taxon>
        <taxon>Acinetobacter calcoaceticus/baumannii complex</taxon>
    </lineage>
</organism>
<dbReference type="AlphaFoldDB" id="A0AAE9S860"/>
<dbReference type="Proteomes" id="UP001055514">
    <property type="component" value="Chromosome"/>
</dbReference>
<name>A0AAE9S860_ACIPI</name>
<dbReference type="EMBL" id="CP095407">
    <property type="protein sequence ID" value="USU93804.1"/>
    <property type="molecule type" value="Genomic_DNA"/>
</dbReference>
<evidence type="ECO:0000313" key="1">
    <source>
        <dbReference type="EMBL" id="USU93804.1"/>
    </source>
</evidence>